<reference evidence="1" key="1">
    <citation type="submission" date="2023-06" db="EMBL/GenBank/DDBJ databases">
        <title>Genomic of Parafulvivirga corallium.</title>
        <authorList>
            <person name="Wang G."/>
        </authorList>
    </citation>
    <scope>NUCLEOTIDE SEQUENCE</scope>
    <source>
        <strain evidence="1">BMA10</strain>
    </source>
</reference>
<proteinExistence type="predicted"/>
<keyword evidence="2" id="KW-1185">Reference proteome</keyword>
<accession>A0ABT8KPT9</accession>
<evidence type="ECO:0008006" key="3">
    <source>
        <dbReference type="Google" id="ProtNLM"/>
    </source>
</evidence>
<sequence length="649" mass="70652">MVAKRISFIFFVLLFISQGALLAQSNILKKKLTFKINNERFEDVLLLLAEEGGFSFSYNPALLPVDSLMSLNVENSSVRTVLTSLLGEEMELRVNGNLLVILKTKYLTNATKSLSAKKNYTVDGYLQNSETGEFVGNAIVYDVGGLRSTTTNSQGYFSLEIPVKQEVIAITIGGREFEEKAVVLLNKDQKLNIPVIPSKGAMTSSRGGSLEGTRRINEMKVVQLLSSEKGLAQSQNLNLENYRFAQASFLPFLGTNLKMSGSVENKLSLNVLAGYNGATSGLELGGMLNINRFYSKGAQIAGIGNIIGTETNGVQLAGIFNTNFGTVRGVQMAGINNLVLDSLKGVQVSGINNIITGRTDGVQISGINNLAKNNVDGIQIAGISNIAIRDVNKLQLAGIINFGYDITGVQIAGIVNGSYGQVKGFQVGGILNTSRTVQTLQLAGVMNFAADTVYGAQLSGVVNFARHNKGFQLGLINIGDTASGTSIGVLNLFLRGYNKLEIFGTEILPLSARVKFGNRKFYNTIGFGTQGFGSNNVWGYSYGIGKVIRVGKKQNDLNFDLSVTDLQDDDTWIEQLNLNARFGMHYGFSINRRFMIYGGPVWNHLIYDIDDLPENQFLEDLAPYKLYETTVGDKTVQSWIGFEFGIRVL</sequence>
<dbReference type="InterPro" id="IPR008969">
    <property type="entry name" value="CarboxyPept-like_regulatory"/>
</dbReference>
<gene>
    <name evidence="1" type="ORF">QQ008_13635</name>
</gene>
<evidence type="ECO:0000313" key="1">
    <source>
        <dbReference type="EMBL" id="MDN5202423.1"/>
    </source>
</evidence>
<evidence type="ECO:0000313" key="2">
    <source>
        <dbReference type="Proteomes" id="UP001172082"/>
    </source>
</evidence>
<comment type="caution">
    <text evidence="1">The sequence shown here is derived from an EMBL/GenBank/DDBJ whole genome shotgun (WGS) entry which is preliminary data.</text>
</comment>
<dbReference type="Proteomes" id="UP001172082">
    <property type="component" value="Unassembled WGS sequence"/>
</dbReference>
<dbReference type="EMBL" id="JAUJEA010000004">
    <property type="protein sequence ID" value="MDN5202423.1"/>
    <property type="molecule type" value="Genomic_DNA"/>
</dbReference>
<protein>
    <recommendedName>
        <fullName evidence="3">CarboxypepD_reg-like domain-containing protein</fullName>
    </recommendedName>
</protein>
<dbReference type="RefSeq" id="WP_346752447.1">
    <property type="nucleotide sequence ID" value="NZ_JAUJEA010000004.1"/>
</dbReference>
<organism evidence="1 2">
    <name type="scientific">Splendidivirga corallicola</name>
    <dbReference type="NCBI Taxonomy" id="3051826"/>
    <lineage>
        <taxon>Bacteria</taxon>
        <taxon>Pseudomonadati</taxon>
        <taxon>Bacteroidota</taxon>
        <taxon>Cytophagia</taxon>
        <taxon>Cytophagales</taxon>
        <taxon>Splendidivirgaceae</taxon>
        <taxon>Splendidivirga</taxon>
    </lineage>
</organism>
<name>A0ABT8KPT9_9BACT</name>
<dbReference type="SUPFAM" id="SSF49464">
    <property type="entry name" value="Carboxypeptidase regulatory domain-like"/>
    <property type="match status" value="1"/>
</dbReference>